<reference evidence="2 3" key="1">
    <citation type="submission" date="2018-06" db="EMBL/GenBank/DDBJ databases">
        <authorList>
            <consortium name="Pathogen Informatics"/>
            <person name="Doyle S."/>
        </authorList>
    </citation>
    <scope>NUCLEOTIDE SEQUENCE [LARGE SCALE GENOMIC DNA]</scope>
    <source>
        <strain evidence="2 3">NCTC13337</strain>
    </source>
</reference>
<keyword evidence="1" id="KW-1133">Transmembrane helix</keyword>
<evidence type="ECO:0000313" key="3">
    <source>
        <dbReference type="Proteomes" id="UP000254601"/>
    </source>
</evidence>
<feature type="transmembrane region" description="Helical" evidence="1">
    <location>
        <begin position="103"/>
        <end position="126"/>
    </location>
</feature>
<name>A0A380MY98_9GAMM</name>
<keyword evidence="1" id="KW-0472">Membrane</keyword>
<sequence length="153" mass="19048">MQNKKFDYKYNIKTIFYILFNKQFQHNIPYVKWESIFDTFTSVVWYIWWIKLLLFIFFISDDSSVHLFLELIFASCVSDDLHKYKKYKNEKSELFELYKRSKFAYNTILGIFIWGMIENILLDYSYYGNFNITLWTIFFYSYFYSIFYCYQVN</sequence>
<feature type="transmembrane region" description="Helical" evidence="1">
    <location>
        <begin position="132"/>
        <end position="150"/>
    </location>
</feature>
<keyword evidence="3" id="KW-1185">Reference proteome</keyword>
<dbReference type="AlphaFoldDB" id="A0A380MY98"/>
<feature type="transmembrane region" description="Helical" evidence="1">
    <location>
        <begin position="36"/>
        <end position="59"/>
    </location>
</feature>
<proteinExistence type="predicted"/>
<accession>A0A380MY98</accession>
<gene>
    <name evidence="2" type="ORF">NCTC13337_02239</name>
</gene>
<protein>
    <submittedName>
        <fullName evidence="2">Uncharacterized protein</fullName>
    </submittedName>
</protein>
<evidence type="ECO:0000256" key="1">
    <source>
        <dbReference type="SAM" id="Phobius"/>
    </source>
</evidence>
<dbReference type="Proteomes" id="UP000254601">
    <property type="component" value="Unassembled WGS sequence"/>
</dbReference>
<evidence type="ECO:0000313" key="2">
    <source>
        <dbReference type="EMBL" id="SUO97184.1"/>
    </source>
</evidence>
<organism evidence="2 3">
    <name type="scientific">Suttonella ornithocola</name>
    <dbReference type="NCBI Taxonomy" id="279832"/>
    <lineage>
        <taxon>Bacteria</taxon>
        <taxon>Pseudomonadati</taxon>
        <taxon>Pseudomonadota</taxon>
        <taxon>Gammaproteobacteria</taxon>
        <taxon>Cardiobacteriales</taxon>
        <taxon>Cardiobacteriaceae</taxon>
        <taxon>Suttonella</taxon>
    </lineage>
</organism>
<dbReference type="EMBL" id="UHIC01000001">
    <property type="protein sequence ID" value="SUO97184.1"/>
    <property type="molecule type" value="Genomic_DNA"/>
</dbReference>
<keyword evidence="1" id="KW-0812">Transmembrane</keyword>